<keyword evidence="1" id="KW-1133">Transmembrane helix</keyword>
<evidence type="ECO:0000313" key="3">
    <source>
        <dbReference type="Proteomes" id="UP000281553"/>
    </source>
</evidence>
<keyword evidence="1" id="KW-0472">Membrane</keyword>
<dbReference type="Proteomes" id="UP000281553">
    <property type="component" value="Unassembled WGS sequence"/>
</dbReference>
<name>A0A3P7N7W2_DIBLA</name>
<protein>
    <submittedName>
        <fullName evidence="2">Uncharacterized protein</fullName>
    </submittedName>
</protein>
<proteinExistence type="predicted"/>
<gene>
    <name evidence="2" type="ORF">DILT_LOCUS16898</name>
</gene>
<feature type="transmembrane region" description="Helical" evidence="1">
    <location>
        <begin position="143"/>
        <end position="164"/>
    </location>
</feature>
<evidence type="ECO:0000256" key="1">
    <source>
        <dbReference type="SAM" id="Phobius"/>
    </source>
</evidence>
<organism evidence="2 3">
    <name type="scientific">Dibothriocephalus latus</name>
    <name type="common">Fish tapeworm</name>
    <name type="synonym">Diphyllobothrium latum</name>
    <dbReference type="NCBI Taxonomy" id="60516"/>
    <lineage>
        <taxon>Eukaryota</taxon>
        <taxon>Metazoa</taxon>
        <taxon>Spiralia</taxon>
        <taxon>Lophotrochozoa</taxon>
        <taxon>Platyhelminthes</taxon>
        <taxon>Cestoda</taxon>
        <taxon>Eucestoda</taxon>
        <taxon>Diphyllobothriidea</taxon>
        <taxon>Diphyllobothriidae</taxon>
        <taxon>Dibothriocephalus</taxon>
    </lineage>
</organism>
<evidence type="ECO:0000313" key="2">
    <source>
        <dbReference type="EMBL" id="VDN35930.1"/>
    </source>
</evidence>
<accession>A0A3P7N7W2</accession>
<keyword evidence="3" id="KW-1185">Reference proteome</keyword>
<dbReference type="EMBL" id="UYRU01087943">
    <property type="protein sequence ID" value="VDN35930.1"/>
    <property type="molecule type" value="Genomic_DNA"/>
</dbReference>
<keyword evidence="1" id="KW-0812">Transmembrane</keyword>
<reference evidence="2 3" key="1">
    <citation type="submission" date="2018-11" db="EMBL/GenBank/DDBJ databases">
        <authorList>
            <consortium name="Pathogen Informatics"/>
        </authorList>
    </citation>
    <scope>NUCLEOTIDE SEQUENCE [LARGE SCALE GENOMIC DNA]</scope>
</reference>
<dbReference type="OrthoDB" id="10458841at2759"/>
<dbReference type="AlphaFoldDB" id="A0A3P7N7W2"/>
<sequence>MQKQLSWIYQWTLRKLPPGRPSSKPSVGTTATAADIDWTSSLGVASTVGAGDDLKTSLVAVLKLEQELDFLNLNGLIGDDYTNEVEENAEEEEEIIESSDFYKETLQERPERPFEAEVLAPCKVCNATGQALCWHKVNDGFHFFFQVSYPAFVVVVVFANFRFLETRIIV</sequence>